<sequence>MKREQQSVQQIQAMGAQDSECDNSHKRVRASMVEIESYPRLIECSKFLGMKYTPPPLNEAATSAKLNDPAIRIKGNNDLEYTHLMRELLSYTNLNPLVENKQLNALLASKNIPAKNKSRKKSLFCLRQQNAYGTAPAAVLPLKTSSKLQPIQQIISRRIMAEIFKQNKKTRALTRATNVFPIEKEFSISERNAEFREARGFVRNNFIGFRVIKTKCNQLLSSDNSSSALLQAENEQGSQQRNYQGAEKLQNGITDIHMQDNQKEKLHGVFRSRRRLYACSDTSEMQYISLLSMEWKSFSILSPTFWPLTESYTFTKLARHAQKICKLYWKGTSNISSPPSWLPDVEVSGNPGTEKLFFKEIEIMGCNSEPKQSSHSKYRILETETDNMEWLIIPIKNFRNIKFYRCQQHSMRNSCEIPILLEFIVFFNSINSYKHQEIISITQTALQHYTTGIRPKISGGVLSQITRSFRKIVVALHENKHTTPDGVCTHAHQPCQYIIEADSSNRMIPANRNIQEIVKYI</sequence>
<feature type="compositionally biased region" description="Polar residues" evidence="1">
    <location>
        <begin position="1"/>
        <end position="12"/>
    </location>
</feature>
<evidence type="ECO:0000313" key="3">
    <source>
        <dbReference type="Proteomes" id="UP000245383"/>
    </source>
</evidence>
<name>A0A2T9YLA1_9FUNG</name>
<gene>
    <name evidence="2" type="ORF">BB561_003457</name>
</gene>
<dbReference type="AlphaFoldDB" id="A0A2T9YLA1"/>
<evidence type="ECO:0000256" key="1">
    <source>
        <dbReference type="SAM" id="MobiDB-lite"/>
    </source>
</evidence>
<reference evidence="2 3" key="1">
    <citation type="journal article" date="2018" name="MBio">
        <title>Comparative Genomics Reveals the Core Gene Toolbox for the Fungus-Insect Symbiosis.</title>
        <authorList>
            <person name="Wang Y."/>
            <person name="Stata M."/>
            <person name="Wang W."/>
            <person name="Stajich J.E."/>
            <person name="White M.M."/>
            <person name="Moncalvo J.M."/>
        </authorList>
    </citation>
    <scope>NUCLEOTIDE SEQUENCE [LARGE SCALE GENOMIC DNA]</scope>
    <source>
        <strain evidence="2 3">SWE-8-4</strain>
    </source>
</reference>
<dbReference type="EMBL" id="MBFR01000138">
    <property type="protein sequence ID" value="PVU93113.1"/>
    <property type="molecule type" value="Genomic_DNA"/>
</dbReference>
<keyword evidence="3" id="KW-1185">Reference proteome</keyword>
<protein>
    <submittedName>
        <fullName evidence="2">Uncharacterized protein</fullName>
    </submittedName>
</protein>
<feature type="region of interest" description="Disordered" evidence="1">
    <location>
        <begin position="1"/>
        <end position="23"/>
    </location>
</feature>
<dbReference type="Proteomes" id="UP000245383">
    <property type="component" value="Unassembled WGS sequence"/>
</dbReference>
<proteinExistence type="predicted"/>
<dbReference type="OrthoDB" id="2286148at2759"/>
<evidence type="ECO:0000313" key="2">
    <source>
        <dbReference type="EMBL" id="PVU93113.1"/>
    </source>
</evidence>
<organism evidence="2 3">
    <name type="scientific">Smittium simulii</name>
    <dbReference type="NCBI Taxonomy" id="133385"/>
    <lineage>
        <taxon>Eukaryota</taxon>
        <taxon>Fungi</taxon>
        <taxon>Fungi incertae sedis</taxon>
        <taxon>Zoopagomycota</taxon>
        <taxon>Kickxellomycotina</taxon>
        <taxon>Harpellomycetes</taxon>
        <taxon>Harpellales</taxon>
        <taxon>Legeriomycetaceae</taxon>
        <taxon>Smittium</taxon>
    </lineage>
</organism>
<comment type="caution">
    <text evidence="2">The sequence shown here is derived from an EMBL/GenBank/DDBJ whole genome shotgun (WGS) entry which is preliminary data.</text>
</comment>
<accession>A0A2T9YLA1</accession>